<dbReference type="EMBL" id="CP003588">
    <property type="protein sequence ID" value="AFK69824.1"/>
    <property type="molecule type" value="Genomic_DNA"/>
</dbReference>
<dbReference type="InterPro" id="IPR036922">
    <property type="entry name" value="Rieske_2Fe-2S_sf"/>
</dbReference>
<evidence type="ECO:0000313" key="8">
    <source>
        <dbReference type="EMBL" id="AFK69824.1"/>
    </source>
</evidence>
<dbReference type="InterPro" id="IPR017941">
    <property type="entry name" value="Rieske_2Fe-2S"/>
</dbReference>
<dbReference type="CDD" id="cd03469">
    <property type="entry name" value="Rieske_RO_Alpha_N"/>
    <property type="match status" value="1"/>
</dbReference>
<evidence type="ECO:0000256" key="6">
    <source>
        <dbReference type="ARBA" id="ARBA00023014"/>
    </source>
</evidence>
<comment type="cofactor">
    <cofactor evidence="1">
        <name>Fe cation</name>
        <dbReference type="ChEBI" id="CHEBI:24875"/>
    </cofactor>
</comment>
<dbReference type="Pfam" id="PF00848">
    <property type="entry name" value="Ring_hydroxyl_A"/>
    <property type="match status" value="1"/>
</dbReference>
<dbReference type="HOGENOM" id="CLU_026244_3_0_6"/>
<dbReference type="Pfam" id="PF00355">
    <property type="entry name" value="Rieske"/>
    <property type="match status" value="1"/>
</dbReference>
<evidence type="ECO:0000256" key="4">
    <source>
        <dbReference type="ARBA" id="ARBA00023002"/>
    </source>
</evidence>
<dbReference type="SUPFAM" id="SSF55961">
    <property type="entry name" value="Bet v1-like"/>
    <property type="match status" value="1"/>
</dbReference>
<keyword evidence="5" id="KW-0408">Iron</keyword>
<proteinExistence type="predicted"/>
<sequence>MLFSDKQPCGTTTTISHLLPAAYGPEEYTMDVTATLSLGDPLEPARKATAEMLQTRERTYSLPQPFYTDERLFQIDMQEIFHKEWLIAGMTCEIPAKGNYITLQIGKNPIIVIRGAEGKVHAFHNVCRHRGSRLCVSDKGKVAKLVCHYHQWTYELDGRLLFAGTEMGADFDMKEYGLKPVNVKVAGGYIFISLAENPPAIDEFLATLEHYMEPYDMENTKVAVQTTLMEKANWKLVLENNRECYHCSGSHPELLQTLLEWDDTNDPRASQEFKDHVAASAAAWEAEKIPYLHKSHGLRNRIVRMPLLKGTVSMTMDGKQACQKLMGRIKNPDLGSMRILHLPHSWNHCMGDHMIVFTVWPISAQETMVTTKWLVHKDAVEGVDYNPENMRKVWDATNDQDRRLAEENQRGINSTAYQPGPYSKTYEFGVVNFIDWYSGRMLNNLGAEPAPYLKEVQAQ</sequence>
<evidence type="ECO:0000256" key="5">
    <source>
        <dbReference type="ARBA" id="ARBA00023004"/>
    </source>
</evidence>
<dbReference type="PANTHER" id="PTHR43756">
    <property type="entry name" value="CHOLINE MONOOXYGENASE, CHLOROPLASTIC"/>
    <property type="match status" value="1"/>
</dbReference>
<accession>I3UWF3</accession>
<dbReference type="Proteomes" id="UP000005268">
    <property type="component" value="Chromosome"/>
</dbReference>
<dbReference type="Gene3D" id="3.90.380.10">
    <property type="entry name" value="Naphthalene 1,2-dioxygenase Alpha Subunit, Chain A, domain 1"/>
    <property type="match status" value="1"/>
</dbReference>
<dbReference type="InterPro" id="IPR015879">
    <property type="entry name" value="Ring_hydroxy_dOase_asu_C_dom"/>
</dbReference>
<keyword evidence="6" id="KW-0411">Iron-sulfur</keyword>
<reference evidence="8 9" key="1">
    <citation type="journal article" date="2012" name="J. Bacteriol.">
        <title>Complete Genome Sequence of the Naphthalene-Degrading Pseudomonas putida Strain ND6.</title>
        <authorList>
            <person name="Li S."/>
            <person name="Zhao H."/>
            <person name="Li Y."/>
            <person name="Niu S."/>
            <person name="Cai B."/>
        </authorList>
    </citation>
    <scope>NUCLEOTIDE SEQUENCE [LARGE SCALE GENOMIC DNA]</scope>
    <source>
        <strain evidence="8 9">ND6</strain>
    </source>
</reference>
<dbReference type="PROSITE" id="PS51296">
    <property type="entry name" value="RIESKE"/>
    <property type="match status" value="1"/>
</dbReference>
<dbReference type="PRINTS" id="PR00090">
    <property type="entry name" value="RNGDIOXGNASE"/>
</dbReference>
<keyword evidence="2" id="KW-0001">2Fe-2S</keyword>
<protein>
    <submittedName>
        <fullName evidence="8">Rieske domain-containing protein</fullName>
    </submittedName>
</protein>
<dbReference type="Gene3D" id="2.102.10.10">
    <property type="entry name" value="Rieske [2Fe-2S] iron-sulphur domain"/>
    <property type="match status" value="1"/>
</dbReference>
<dbReference type="SUPFAM" id="SSF50022">
    <property type="entry name" value="ISP domain"/>
    <property type="match status" value="1"/>
</dbReference>
<evidence type="ECO:0000256" key="2">
    <source>
        <dbReference type="ARBA" id="ARBA00022714"/>
    </source>
</evidence>
<feature type="domain" description="Rieske" evidence="7">
    <location>
        <begin position="85"/>
        <end position="192"/>
    </location>
</feature>
<name>I3UWF3_PSEPU</name>
<dbReference type="GO" id="GO:0051537">
    <property type="term" value="F:2 iron, 2 sulfur cluster binding"/>
    <property type="evidence" value="ECO:0007669"/>
    <property type="project" value="UniProtKB-KW"/>
</dbReference>
<keyword evidence="3" id="KW-0479">Metal-binding</keyword>
<dbReference type="PATRIC" id="fig|231023.4.peg.2706"/>
<dbReference type="AlphaFoldDB" id="I3UWF3"/>
<dbReference type="InterPro" id="IPR001663">
    <property type="entry name" value="Rng_hydr_dOase-A"/>
</dbReference>
<dbReference type="CDD" id="cd08884">
    <property type="entry name" value="RHO_alpha_C_GbcA-like"/>
    <property type="match status" value="1"/>
</dbReference>
<gene>
    <name evidence="8" type="ORF">YSA_05639</name>
</gene>
<dbReference type="GO" id="GO:0016491">
    <property type="term" value="F:oxidoreductase activity"/>
    <property type="evidence" value="ECO:0007669"/>
    <property type="project" value="UniProtKB-KW"/>
</dbReference>
<dbReference type="PANTHER" id="PTHR43756:SF5">
    <property type="entry name" value="CHOLINE MONOOXYGENASE, CHLOROPLASTIC"/>
    <property type="match status" value="1"/>
</dbReference>
<dbReference type="GO" id="GO:0005506">
    <property type="term" value="F:iron ion binding"/>
    <property type="evidence" value="ECO:0007669"/>
    <property type="project" value="InterPro"/>
</dbReference>
<evidence type="ECO:0000256" key="3">
    <source>
        <dbReference type="ARBA" id="ARBA00022723"/>
    </source>
</evidence>
<evidence type="ECO:0000259" key="7">
    <source>
        <dbReference type="PROSITE" id="PS51296"/>
    </source>
</evidence>
<dbReference type="KEGG" id="ppi:YSA_05639"/>
<keyword evidence="4" id="KW-0560">Oxidoreductase</keyword>
<evidence type="ECO:0000313" key="9">
    <source>
        <dbReference type="Proteomes" id="UP000005268"/>
    </source>
</evidence>
<organism evidence="8 9">
    <name type="scientific">Pseudomonas putida ND6</name>
    <dbReference type="NCBI Taxonomy" id="231023"/>
    <lineage>
        <taxon>Bacteria</taxon>
        <taxon>Pseudomonadati</taxon>
        <taxon>Pseudomonadota</taxon>
        <taxon>Gammaproteobacteria</taxon>
        <taxon>Pseudomonadales</taxon>
        <taxon>Pseudomonadaceae</taxon>
        <taxon>Pseudomonas</taxon>
    </lineage>
</organism>
<evidence type="ECO:0000256" key="1">
    <source>
        <dbReference type="ARBA" id="ARBA00001962"/>
    </source>
</evidence>